<comment type="caution">
    <text evidence="2">The sequence shown here is derived from an EMBL/GenBank/DDBJ whole genome shotgun (WGS) entry which is preliminary data.</text>
</comment>
<keyword evidence="3" id="KW-1185">Reference proteome</keyword>
<evidence type="ECO:0000256" key="1">
    <source>
        <dbReference type="SAM" id="MobiDB-lite"/>
    </source>
</evidence>
<dbReference type="EMBL" id="AZBU02000013">
    <property type="protein sequence ID" value="TKR58280.1"/>
    <property type="molecule type" value="Genomic_DNA"/>
</dbReference>
<reference evidence="2 3" key="1">
    <citation type="journal article" date="2015" name="Genome Biol.">
        <title>Comparative genomics of Steinernema reveals deeply conserved gene regulatory networks.</title>
        <authorList>
            <person name="Dillman A.R."/>
            <person name="Macchietto M."/>
            <person name="Porter C.F."/>
            <person name="Rogers A."/>
            <person name="Williams B."/>
            <person name="Antoshechkin I."/>
            <person name="Lee M.M."/>
            <person name="Goodwin Z."/>
            <person name="Lu X."/>
            <person name="Lewis E.E."/>
            <person name="Goodrich-Blair H."/>
            <person name="Stock S.P."/>
            <person name="Adams B.J."/>
            <person name="Sternberg P.W."/>
            <person name="Mortazavi A."/>
        </authorList>
    </citation>
    <scope>NUCLEOTIDE SEQUENCE [LARGE SCALE GENOMIC DNA]</scope>
    <source>
        <strain evidence="2 3">ALL</strain>
    </source>
</reference>
<reference evidence="2 3" key="2">
    <citation type="journal article" date="2019" name="G3 (Bethesda)">
        <title>Hybrid Assembly of the Genome of the Entomopathogenic Nematode Steinernema carpocapsae Identifies the X-Chromosome.</title>
        <authorList>
            <person name="Serra L."/>
            <person name="Macchietto M."/>
            <person name="Macias-Munoz A."/>
            <person name="McGill C.J."/>
            <person name="Rodriguez I.M."/>
            <person name="Rodriguez B."/>
            <person name="Murad R."/>
            <person name="Mortazavi A."/>
        </authorList>
    </citation>
    <scope>NUCLEOTIDE SEQUENCE [LARGE SCALE GENOMIC DNA]</scope>
    <source>
        <strain evidence="2 3">ALL</strain>
    </source>
</reference>
<dbReference type="AlphaFoldDB" id="A0A4U5LQP6"/>
<dbReference type="Proteomes" id="UP000298663">
    <property type="component" value="Unassembled WGS sequence"/>
</dbReference>
<feature type="region of interest" description="Disordered" evidence="1">
    <location>
        <begin position="52"/>
        <end position="85"/>
    </location>
</feature>
<organism evidence="2 3">
    <name type="scientific">Steinernema carpocapsae</name>
    <name type="common">Entomopathogenic nematode</name>
    <dbReference type="NCBI Taxonomy" id="34508"/>
    <lineage>
        <taxon>Eukaryota</taxon>
        <taxon>Metazoa</taxon>
        <taxon>Ecdysozoa</taxon>
        <taxon>Nematoda</taxon>
        <taxon>Chromadorea</taxon>
        <taxon>Rhabditida</taxon>
        <taxon>Tylenchina</taxon>
        <taxon>Panagrolaimomorpha</taxon>
        <taxon>Strongyloidoidea</taxon>
        <taxon>Steinernematidae</taxon>
        <taxon>Steinernema</taxon>
    </lineage>
</organism>
<name>A0A4U5LQP6_STECR</name>
<protein>
    <submittedName>
        <fullName evidence="2">Uncharacterized protein</fullName>
    </submittedName>
</protein>
<proteinExistence type="predicted"/>
<gene>
    <name evidence="2" type="ORF">L596_029746</name>
</gene>
<sequence>MHSTCPSLSLAFGSPFDRPLLSLSHIDNSRASSSFDSRWRWCSRNRLLRAGNAKKRHGTTDGGDSKRGGEVQVERMNGSAGRETTSFRNCSSLGKVQGKKREMVWEVLCKKGILCKKGVLCKKGYCAKILWTQKTQK</sequence>
<evidence type="ECO:0000313" key="3">
    <source>
        <dbReference type="Proteomes" id="UP000298663"/>
    </source>
</evidence>
<accession>A0A4U5LQP6</accession>
<evidence type="ECO:0000313" key="2">
    <source>
        <dbReference type="EMBL" id="TKR58280.1"/>
    </source>
</evidence>
<feature type="compositionally biased region" description="Basic and acidic residues" evidence="1">
    <location>
        <begin position="63"/>
        <end position="73"/>
    </location>
</feature>